<organism evidence="2 3">
    <name type="scientific">Marchantia polymorpha</name>
    <name type="common">Common liverwort</name>
    <name type="synonym">Marchantia aquatica</name>
    <dbReference type="NCBI Taxonomy" id="3197"/>
    <lineage>
        <taxon>Eukaryota</taxon>
        <taxon>Viridiplantae</taxon>
        <taxon>Streptophyta</taxon>
        <taxon>Embryophyta</taxon>
        <taxon>Marchantiophyta</taxon>
        <taxon>Marchantiopsida</taxon>
        <taxon>Marchantiidae</taxon>
        <taxon>Marchantiales</taxon>
        <taxon>Marchantiaceae</taxon>
        <taxon>Marchantia</taxon>
    </lineage>
</organism>
<name>A0A2R6WX99_MARPO</name>
<dbReference type="EMBL" id="KZ772723">
    <property type="protein sequence ID" value="PTQ38479.1"/>
    <property type="molecule type" value="Genomic_DNA"/>
</dbReference>
<dbReference type="AlphaFoldDB" id="A0A2R6WX99"/>
<sequence length="82" mass="9270">MGLRPSRAPVPGPGRREQDQRGTSCRQPPPASPVGRSPGISAPSFMSDRWRPCFGHKRRTVPVERERHSRRSREGRRDVEGN</sequence>
<gene>
    <name evidence="2" type="ORF">MARPO_0051s0080</name>
</gene>
<protein>
    <submittedName>
        <fullName evidence="2">Uncharacterized protein</fullName>
    </submittedName>
</protein>
<evidence type="ECO:0000313" key="2">
    <source>
        <dbReference type="EMBL" id="PTQ38479.1"/>
    </source>
</evidence>
<evidence type="ECO:0000256" key="1">
    <source>
        <dbReference type="SAM" id="MobiDB-lite"/>
    </source>
</evidence>
<dbReference type="Proteomes" id="UP000244005">
    <property type="component" value="Unassembled WGS sequence"/>
</dbReference>
<reference evidence="3" key="1">
    <citation type="journal article" date="2017" name="Cell">
        <title>Insights into land plant evolution garnered from the Marchantia polymorpha genome.</title>
        <authorList>
            <person name="Bowman J.L."/>
            <person name="Kohchi T."/>
            <person name="Yamato K.T."/>
            <person name="Jenkins J."/>
            <person name="Shu S."/>
            <person name="Ishizaki K."/>
            <person name="Yamaoka S."/>
            <person name="Nishihama R."/>
            <person name="Nakamura Y."/>
            <person name="Berger F."/>
            <person name="Adam C."/>
            <person name="Aki S.S."/>
            <person name="Althoff F."/>
            <person name="Araki T."/>
            <person name="Arteaga-Vazquez M.A."/>
            <person name="Balasubrmanian S."/>
            <person name="Barry K."/>
            <person name="Bauer D."/>
            <person name="Boehm C.R."/>
            <person name="Briginshaw L."/>
            <person name="Caballero-Perez J."/>
            <person name="Catarino B."/>
            <person name="Chen F."/>
            <person name="Chiyoda S."/>
            <person name="Chovatia M."/>
            <person name="Davies K.M."/>
            <person name="Delmans M."/>
            <person name="Demura T."/>
            <person name="Dierschke T."/>
            <person name="Dolan L."/>
            <person name="Dorantes-Acosta A.E."/>
            <person name="Eklund D.M."/>
            <person name="Florent S.N."/>
            <person name="Flores-Sandoval E."/>
            <person name="Fujiyama A."/>
            <person name="Fukuzawa H."/>
            <person name="Galik B."/>
            <person name="Grimanelli D."/>
            <person name="Grimwood J."/>
            <person name="Grossniklaus U."/>
            <person name="Hamada T."/>
            <person name="Haseloff J."/>
            <person name="Hetherington A.J."/>
            <person name="Higo A."/>
            <person name="Hirakawa Y."/>
            <person name="Hundley H.N."/>
            <person name="Ikeda Y."/>
            <person name="Inoue K."/>
            <person name="Inoue S.I."/>
            <person name="Ishida S."/>
            <person name="Jia Q."/>
            <person name="Kakita M."/>
            <person name="Kanazawa T."/>
            <person name="Kawai Y."/>
            <person name="Kawashima T."/>
            <person name="Kennedy M."/>
            <person name="Kinose K."/>
            <person name="Kinoshita T."/>
            <person name="Kohara Y."/>
            <person name="Koide E."/>
            <person name="Komatsu K."/>
            <person name="Kopischke S."/>
            <person name="Kubo M."/>
            <person name="Kyozuka J."/>
            <person name="Lagercrantz U."/>
            <person name="Lin S.S."/>
            <person name="Lindquist E."/>
            <person name="Lipzen A.M."/>
            <person name="Lu C.W."/>
            <person name="De Luna E."/>
            <person name="Martienssen R.A."/>
            <person name="Minamino N."/>
            <person name="Mizutani M."/>
            <person name="Mizutani M."/>
            <person name="Mochizuki N."/>
            <person name="Monte I."/>
            <person name="Mosher R."/>
            <person name="Nagasaki H."/>
            <person name="Nakagami H."/>
            <person name="Naramoto S."/>
            <person name="Nishitani K."/>
            <person name="Ohtani M."/>
            <person name="Okamoto T."/>
            <person name="Okumura M."/>
            <person name="Phillips J."/>
            <person name="Pollak B."/>
            <person name="Reinders A."/>
            <person name="Rovekamp M."/>
            <person name="Sano R."/>
            <person name="Sawa S."/>
            <person name="Schmid M.W."/>
            <person name="Shirakawa M."/>
            <person name="Solano R."/>
            <person name="Spunde A."/>
            <person name="Suetsugu N."/>
            <person name="Sugano S."/>
            <person name="Sugiyama A."/>
            <person name="Sun R."/>
            <person name="Suzuki Y."/>
            <person name="Takenaka M."/>
            <person name="Takezawa D."/>
            <person name="Tomogane H."/>
            <person name="Tsuzuki M."/>
            <person name="Ueda T."/>
            <person name="Umeda M."/>
            <person name="Ward J.M."/>
            <person name="Watanabe Y."/>
            <person name="Yazaki K."/>
            <person name="Yokoyama R."/>
            <person name="Yoshitake Y."/>
            <person name="Yotsui I."/>
            <person name="Zachgo S."/>
            <person name="Schmutz J."/>
        </authorList>
    </citation>
    <scope>NUCLEOTIDE SEQUENCE [LARGE SCALE GENOMIC DNA]</scope>
    <source>
        <strain evidence="3">Tak-1</strain>
    </source>
</reference>
<proteinExistence type="predicted"/>
<feature type="region of interest" description="Disordered" evidence="1">
    <location>
        <begin position="1"/>
        <end position="82"/>
    </location>
</feature>
<accession>A0A2R6WX99</accession>
<evidence type="ECO:0000313" key="3">
    <source>
        <dbReference type="Proteomes" id="UP000244005"/>
    </source>
</evidence>
<keyword evidence="3" id="KW-1185">Reference proteome</keyword>
<dbReference type="Gramene" id="Mp7g17430.1">
    <property type="protein sequence ID" value="Mp7g17430.1.cds1"/>
    <property type="gene ID" value="Mp7g17430"/>
</dbReference>